<dbReference type="CDD" id="cd02503">
    <property type="entry name" value="MobA"/>
    <property type="match status" value="1"/>
</dbReference>
<dbReference type="GO" id="GO:0061603">
    <property type="term" value="F:molybdenum cofactor guanylyltransferase activity"/>
    <property type="evidence" value="ECO:0007669"/>
    <property type="project" value="UniProtKB-EC"/>
</dbReference>
<dbReference type="EC" id="2.7.7.77" evidence="8"/>
<comment type="domain">
    <text evidence="8">The N-terminal domain determines nucleotide recognition and specific binding, while the C-terminal domain determines the specific binding to the target protein.</text>
</comment>
<evidence type="ECO:0000256" key="3">
    <source>
        <dbReference type="ARBA" id="ARBA00022723"/>
    </source>
</evidence>
<evidence type="ECO:0000256" key="8">
    <source>
        <dbReference type="HAMAP-Rule" id="MF_00316"/>
    </source>
</evidence>
<dbReference type="GO" id="GO:0005737">
    <property type="term" value="C:cytoplasm"/>
    <property type="evidence" value="ECO:0007669"/>
    <property type="project" value="UniProtKB-SubCell"/>
</dbReference>
<dbReference type="Proteomes" id="UP000199403">
    <property type="component" value="Unassembled WGS sequence"/>
</dbReference>
<evidence type="ECO:0000313" key="11">
    <source>
        <dbReference type="Proteomes" id="UP000199403"/>
    </source>
</evidence>
<comment type="similarity">
    <text evidence="8">Belongs to the MobA family.</text>
</comment>
<comment type="function">
    <text evidence="8">Transfers a GMP moiety from GTP to Mo-molybdopterin (Mo-MPT) cofactor (Moco or molybdenum cofactor) to form Mo-molybdopterin guanine dinucleotide (Mo-MGD) cofactor.</text>
</comment>
<dbReference type="SUPFAM" id="SSF53448">
    <property type="entry name" value="Nucleotide-diphospho-sugar transferases"/>
    <property type="match status" value="1"/>
</dbReference>
<dbReference type="GO" id="GO:0006777">
    <property type="term" value="P:Mo-molybdopterin cofactor biosynthetic process"/>
    <property type="evidence" value="ECO:0007669"/>
    <property type="project" value="UniProtKB-KW"/>
</dbReference>
<comment type="catalytic activity">
    <reaction evidence="8">
        <text>Mo-molybdopterin + GTP + H(+) = Mo-molybdopterin guanine dinucleotide + diphosphate</text>
        <dbReference type="Rhea" id="RHEA:34243"/>
        <dbReference type="ChEBI" id="CHEBI:15378"/>
        <dbReference type="ChEBI" id="CHEBI:33019"/>
        <dbReference type="ChEBI" id="CHEBI:37565"/>
        <dbReference type="ChEBI" id="CHEBI:71302"/>
        <dbReference type="ChEBI" id="CHEBI:71310"/>
        <dbReference type="EC" id="2.7.7.77"/>
    </reaction>
</comment>
<dbReference type="Gene3D" id="3.90.550.10">
    <property type="entry name" value="Spore Coat Polysaccharide Biosynthesis Protein SpsA, Chain A"/>
    <property type="match status" value="1"/>
</dbReference>
<dbReference type="InterPro" id="IPR013482">
    <property type="entry name" value="Molybde_CF_guanTrfase"/>
</dbReference>
<evidence type="ECO:0000256" key="6">
    <source>
        <dbReference type="ARBA" id="ARBA00023134"/>
    </source>
</evidence>
<organism evidence="10 11">
    <name type="scientific">Cyclobacterium xiamenense</name>
    <dbReference type="NCBI Taxonomy" id="1297121"/>
    <lineage>
        <taxon>Bacteria</taxon>
        <taxon>Pseudomonadati</taxon>
        <taxon>Bacteroidota</taxon>
        <taxon>Cytophagia</taxon>
        <taxon>Cytophagales</taxon>
        <taxon>Cyclobacteriaceae</taxon>
        <taxon>Cyclobacterium</taxon>
    </lineage>
</organism>
<reference evidence="11" key="1">
    <citation type="submission" date="2016-10" db="EMBL/GenBank/DDBJ databases">
        <authorList>
            <person name="Varghese N."/>
            <person name="Submissions S."/>
        </authorList>
    </citation>
    <scope>NUCLEOTIDE SEQUENCE [LARGE SCALE GENOMIC DNA]</scope>
    <source>
        <strain evidence="11">IBRC-M 10761</strain>
    </source>
</reference>
<comment type="caution">
    <text evidence="8">Lacks conserved residue(s) required for the propagation of feature annotation.</text>
</comment>
<dbReference type="GO" id="GO:0005525">
    <property type="term" value="F:GTP binding"/>
    <property type="evidence" value="ECO:0007669"/>
    <property type="project" value="UniProtKB-UniRule"/>
</dbReference>
<feature type="domain" description="MobA-like NTP transferase" evidence="9">
    <location>
        <begin position="209"/>
        <end position="353"/>
    </location>
</feature>
<keyword evidence="6 8" id="KW-0342">GTP-binding</keyword>
<keyword evidence="11" id="KW-1185">Reference proteome</keyword>
<dbReference type="AlphaFoldDB" id="A0A1H6U859"/>
<accession>A0A1H6U859</accession>
<evidence type="ECO:0000313" key="10">
    <source>
        <dbReference type="EMBL" id="SEI84465.1"/>
    </source>
</evidence>
<evidence type="ECO:0000256" key="2">
    <source>
        <dbReference type="ARBA" id="ARBA00022679"/>
    </source>
</evidence>
<dbReference type="OrthoDB" id="9788394at2"/>
<protein>
    <recommendedName>
        <fullName evidence="8">Probable molybdenum cofactor guanylyltransferase</fullName>
        <shortName evidence="8">MoCo guanylyltransferase</shortName>
        <ecNumber evidence="8">2.7.7.77</ecNumber>
    </recommendedName>
    <alternativeName>
        <fullName evidence="8">GTP:molybdopterin guanylyltransferase</fullName>
    </alternativeName>
    <alternativeName>
        <fullName evidence="8">Mo-MPT guanylyltransferase</fullName>
    </alternativeName>
    <alternativeName>
        <fullName evidence="8">Molybdopterin guanylyltransferase</fullName>
    </alternativeName>
    <alternativeName>
        <fullName evidence="8">Molybdopterin-guanine dinucleotide synthase</fullName>
        <shortName evidence="8">MGD synthase</shortName>
    </alternativeName>
</protein>
<dbReference type="GO" id="GO:0046872">
    <property type="term" value="F:metal ion binding"/>
    <property type="evidence" value="ECO:0007669"/>
    <property type="project" value="UniProtKB-KW"/>
</dbReference>
<dbReference type="HAMAP" id="MF_00316">
    <property type="entry name" value="MobA"/>
    <property type="match status" value="1"/>
</dbReference>
<dbReference type="InterPro" id="IPR025877">
    <property type="entry name" value="MobA-like_NTP_Trfase"/>
</dbReference>
<name>A0A1H6U859_9BACT</name>
<dbReference type="EMBL" id="FNZH01000001">
    <property type="protein sequence ID" value="SEI84465.1"/>
    <property type="molecule type" value="Genomic_DNA"/>
</dbReference>
<dbReference type="PANTHER" id="PTHR19136">
    <property type="entry name" value="MOLYBDENUM COFACTOR GUANYLYLTRANSFERASE"/>
    <property type="match status" value="1"/>
</dbReference>
<proteinExistence type="inferred from homology"/>
<dbReference type="InterPro" id="IPR029044">
    <property type="entry name" value="Nucleotide-diphossugar_trans"/>
</dbReference>
<evidence type="ECO:0000259" key="9">
    <source>
        <dbReference type="Pfam" id="PF12804"/>
    </source>
</evidence>
<keyword evidence="7 8" id="KW-0501">Molybdenum cofactor biosynthesis</keyword>
<feature type="binding site" evidence="8">
    <location>
        <begin position="212"/>
        <end position="214"/>
    </location>
    <ligand>
        <name>GTP</name>
        <dbReference type="ChEBI" id="CHEBI:37565"/>
    </ligand>
</feature>
<comment type="cofactor">
    <cofactor evidence="8">
        <name>Mg(2+)</name>
        <dbReference type="ChEBI" id="CHEBI:18420"/>
    </cofactor>
</comment>
<keyword evidence="3 8" id="KW-0479">Metal-binding</keyword>
<feature type="binding site" evidence="8">
    <location>
        <position position="299"/>
    </location>
    <ligand>
        <name>Mg(2+)</name>
        <dbReference type="ChEBI" id="CHEBI:18420"/>
    </ligand>
</feature>
<sequence>MKKKEESVTSNDKHQKHAALTRPRYGDYGRVELGILGTSCGHIQKLAAALIRNSSPGIGSVYVDADHKEGDQLMEGKGSADSLMQSPGVMEYRDKIVYQRLDMRLGETSVFEQREWFNRQDLVLINANHFNALHQVLVIDPAKPMEKKLHKLTDVSLILFKDGASEIPPVVKEHLEAWQSIPVLKFDELDKITRFVMEFVQARVPKVNGLVLVGGNSTRMGIDKAELSYHGQSQKDYLLQLIKSHCEAGFLSCNASQAEEWSGRYPVITDKILGLGPFGGLVSAFMEQPESAWLTLACDLPFLTGDTLAYLVRHRNPSKLATAFLDPKGEFPEPLITLWEPRAYPVLLRFLSQGYSCPRKVLINSAIELLQAPDPGEFRNVNRPQEHEAALADLRASKNEAR</sequence>
<evidence type="ECO:0000256" key="7">
    <source>
        <dbReference type="ARBA" id="ARBA00023150"/>
    </source>
</evidence>
<comment type="subcellular location">
    <subcellularLocation>
        <location evidence="8">Cytoplasm</location>
    </subcellularLocation>
</comment>
<dbReference type="PANTHER" id="PTHR19136:SF81">
    <property type="entry name" value="MOLYBDENUM COFACTOR GUANYLYLTRANSFERASE"/>
    <property type="match status" value="1"/>
</dbReference>
<keyword evidence="2 8" id="KW-0808">Transferase</keyword>
<gene>
    <name evidence="8" type="primary">mobA</name>
    <name evidence="10" type="ORF">SAMN05192553_101508</name>
</gene>
<feature type="binding site" evidence="8">
    <location>
        <position position="299"/>
    </location>
    <ligand>
        <name>GTP</name>
        <dbReference type="ChEBI" id="CHEBI:37565"/>
    </ligand>
</feature>
<feature type="binding site" evidence="8">
    <location>
        <position position="270"/>
    </location>
    <ligand>
        <name>GTP</name>
        <dbReference type="ChEBI" id="CHEBI:37565"/>
    </ligand>
</feature>
<evidence type="ECO:0000256" key="5">
    <source>
        <dbReference type="ARBA" id="ARBA00022842"/>
    </source>
</evidence>
<dbReference type="Pfam" id="PF12804">
    <property type="entry name" value="NTP_transf_3"/>
    <property type="match status" value="1"/>
</dbReference>
<feature type="binding site" evidence="8">
    <location>
        <position position="224"/>
    </location>
    <ligand>
        <name>GTP</name>
        <dbReference type="ChEBI" id="CHEBI:37565"/>
    </ligand>
</feature>
<evidence type="ECO:0000256" key="4">
    <source>
        <dbReference type="ARBA" id="ARBA00022741"/>
    </source>
</evidence>
<evidence type="ECO:0000256" key="1">
    <source>
        <dbReference type="ARBA" id="ARBA00022490"/>
    </source>
</evidence>
<keyword evidence="5 8" id="KW-0460">Magnesium</keyword>
<keyword evidence="1 8" id="KW-0963">Cytoplasm</keyword>
<dbReference type="STRING" id="1416801.SAMN05192553_101508"/>
<keyword evidence="4 8" id="KW-0547">Nucleotide-binding</keyword>